<dbReference type="SMART" id="SM00533">
    <property type="entry name" value="MUTSd"/>
    <property type="match status" value="1"/>
</dbReference>
<dbReference type="Gene3D" id="6.10.140.430">
    <property type="match status" value="1"/>
</dbReference>
<keyword evidence="7" id="KW-0234">DNA repair</keyword>
<keyword evidence="5" id="KW-0067">ATP-binding</keyword>
<evidence type="ECO:0000259" key="11">
    <source>
        <dbReference type="PROSITE" id="PS00486"/>
    </source>
</evidence>
<dbReference type="SUPFAM" id="SSF48334">
    <property type="entry name" value="DNA repair protein MutS, domain III"/>
    <property type="match status" value="1"/>
</dbReference>
<dbReference type="InterPro" id="IPR005748">
    <property type="entry name" value="DNA_mismatch_repair_MutS"/>
</dbReference>
<gene>
    <name evidence="12" type="ORF">B0D84_04655</name>
</gene>
<dbReference type="GO" id="GO:0140664">
    <property type="term" value="F:ATP-dependent DNA damage sensor activity"/>
    <property type="evidence" value="ECO:0007669"/>
    <property type="project" value="InterPro"/>
</dbReference>
<name>A0A657PMD4_9GAMM</name>
<keyword evidence="3" id="KW-0547">Nucleotide-binding</keyword>
<keyword evidence="13" id="KW-1185">Reference proteome</keyword>
<dbReference type="EMBL" id="MUIE01000299">
    <property type="protein sequence ID" value="OQX33413.1"/>
    <property type="molecule type" value="Genomic_DNA"/>
</dbReference>
<dbReference type="InterPro" id="IPR045076">
    <property type="entry name" value="MutS"/>
</dbReference>
<dbReference type="GO" id="GO:0030983">
    <property type="term" value="F:mismatched DNA binding"/>
    <property type="evidence" value="ECO:0007669"/>
    <property type="project" value="InterPro"/>
</dbReference>
<dbReference type="InterPro" id="IPR036187">
    <property type="entry name" value="DNA_mismatch_repair_MutS_sf"/>
</dbReference>
<dbReference type="GO" id="GO:0005524">
    <property type="term" value="F:ATP binding"/>
    <property type="evidence" value="ECO:0007669"/>
    <property type="project" value="UniProtKB-UniRule"/>
</dbReference>
<evidence type="ECO:0000313" key="13">
    <source>
        <dbReference type="Proteomes" id="UP000243361"/>
    </source>
</evidence>
<comment type="caution">
    <text evidence="12">The sequence shown here is derived from an EMBL/GenBank/DDBJ whole genome shotgun (WGS) entry which is preliminary data.</text>
</comment>
<organism evidence="12 13">
    <name type="scientific">Candidatus Sedimenticola endophacoides</name>
    <dbReference type="NCBI Taxonomy" id="2548426"/>
    <lineage>
        <taxon>Bacteria</taxon>
        <taxon>Pseudomonadati</taxon>
        <taxon>Pseudomonadota</taxon>
        <taxon>Gammaproteobacteria</taxon>
        <taxon>Chromatiales</taxon>
        <taxon>Sedimenticolaceae</taxon>
        <taxon>Sedimenticola</taxon>
    </lineage>
</organism>
<dbReference type="SUPFAM" id="SSF52540">
    <property type="entry name" value="P-loop containing nucleoside triphosphate hydrolases"/>
    <property type="match status" value="1"/>
</dbReference>
<evidence type="ECO:0000256" key="5">
    <source>
        <dbReference type="ARBA" id="ARBA00022840"/>
    </source>
</evidence>
<comment type="function">
    <text evidence="8">This protein is involved in the repair of mismatches in DNA. It is possible that it carries out the mismatch recognition step. This protein has a weak ATPase activity.</text>
</comment>
<evidence type="ECO:0000256" key="2">
    <source>
        <dbReference type="ARBA" id="ARBA00021982"/>
    </source>
</evidence>
<dbReference type="NCBIfam" id="TIGR01070">
    <property type="entry name" value="mutS1"/>
    <property type="match status" value="1"/>
</dbReference>
<protein>
    <recommendedName>
        <fullName evidence="2 9">DNA mismatch repair protein MutS</fullName>
    </recommendedName>
</protein>
<dbReference type="InterPro" id="IPR027417">
    <property type="entry name" value="P-loop_NTPase"/>
</dbReference>
<dbReference type="Proteomes" id="UP000243361">
    <property type="component" value="Unassembled WGS sequence"/>
</dbReference>
<dbReference type="GO" id="GO:0005829">
    <property type="term" value="C:cytosol"/>
    <property type="evidence" value="ECO:0007669"/>
    <property type="project" value="TreeGrafter"/>
</dbReference>
<accession>A0A657PMD4</accession>
<dbReference type="GO" id="GO:0006298">
    <property type="term" value="P:mismatch repair"/>
    <property type="evidence" value="ECO:0007669"/>
    <property type="project" value="UniProtKB-UniRule"/>
</dbReference>
<dbReference type="InterPro" id="IPR007696">
    <property type="entry name" value="DNA_mismatch_repair_MutS_core"/>
</dbReference>
<evidence type="ECO:0000256" key="1">
    <source>
        <dbReference type="ARBA" id="ARBA00006271"/>
    </source>
</evidence>
<evidence type="ECO:0000256" key="7">
    <source>
        <dbReference type="ARBA" id="ARBA00023204"/>
    </source>
</evidence>
<sequence>ILARIALKSARPRDLSTLRDSLDRLPALQQRLAELDAPLISELAQAAGTHHEIVELLRRAIIENPPMLIRDGGVLATGYDQELDQLRDLSQNADQFLLDLERRERERTGIDTLKVSYNRVHGYYIEIGRSKSDRVPEEYVRRQTLKSAERFITPELKRFEDQVLSARERSLAREKALYDALLGELQTSIAPLQQCAEALAALDVICNFAERAERLNLNAPRLDDNPGLDIREGRHPVVEQVSDTPFVANDVRLDEQRRILIITGPNMGGKSTFMRQTALIVLLAYAGSFVPAAEARIGPIDRIFSRIGASDDLAGGRSTFMVEMEETANILHNATENSLVLMDEIGRGTSTFDGLSLAWACSVELATRLRAFTLFATHYFELTTLPEEYPGIVNVHLDAVEHGDGIVFLHTVREGPANQSYGLQVAALAGVPRTIIDRARRRLGELEQSAQRHAEQQASQLPLFAPEPPPAPPSPAIEALRRIEPDQLTPRQALEKLYELKELL</sequence>
<dbReference type="CDD" id="cd03284">
    <property type="entry name" value="ABC_MutS1"/>
    <property type="match status" value="1"/>
</dbReference>
<proteinExistence type="inferred from homology"/>
<dbReference type="Pfam" id="PF05192">
    <property type="entry name" value="MutS_III"/>
    <property type="match status" value="1"/>
</dbReference>
<feature type="compositionally biased region" description="Pro residues" evidence="10">
    <location>
        <begin position="465"/>
        <end position="475"/>
    </location>
</feature>
<dbReference type="PANTHER" id="PTHR11361:SF34">
    <property type="entry name" value="DNA MISMATCH REPAIR PROTEIN MSH1, MITOCHONDRIAL"/>
    <property type="match status" value="1"/>
</dbReference>
<dbReference type="AlphaFoldDB" id="A0A657PMD4"/>
<evidence type="ECO:0000256" key="9">
    <source>
        <dbReference type="NCBIfam" id="TIGR01070"/>
    </source>
</evidence>
<feature type="non-terminal residue" evidence="12">
    <location>
        <position position="1"/>
    </location>
</feature>
<keyword evidence="4" id="KW-0227">DNA damage</keyword>
<dbReference type="NCBIfam" id="NF003810">
    <property type="entry name" value="PRK05399.1"/>
    <property type="match status" value="1"/>
</dbReference>
<comment type="similarity">
    <text evidence="1">Belongs to the DNA mismatch repair MutS family.</text>
</comment>
<dbReference type="FunFam" id="3.40.50.300:FF:000283">
    <property type="entry name" value="DNA mismatch repair protein MutS"/>
    <property type="match status" value="1"/>
</dbReference>
<dbReference type="PROSITE" id="PS00486">
    <property type="entry name" value="DNA_MISMATCH_REPAIR_2"/>
    <property type="match status" value="1"/>
</dbReference>
<feature type="region of interest" description="Disordered" evidence="10">
    <location>
        <begin position="446"/>
        <end position="477"/>
    </location>
</feature>
<dbReference type="Gene3D" id="1.10.1420.10">
    <property type="match status" value="2"/>
</dbReference>
<dbReference type="Pfam" id="PF05190">
    <property type="entry name" value="MutS_IV"/>
    <property type="match status" value="1"/>
</dbReference>
<evidence type="ECO:0000256" key="10">
    <source>
        <dbReference type="SAM" id="MobiDB-lite"/>
    </source>
</evidence>
<keyword evidence="6" id="KW-0238">DNA-binding</keyword>
<dbReference type="PANTHER" id="PTHR11361">
    <property type="entry name" value="DNA MISMATCH REPAIR PROTEIN MUTS FAMILY MEMBER"/>
    <property type="match status" value="1"/>
</dbReference>
<evidence type="ECO:0000256" key="4">
    <source>
        <dbReference type="ARBA" id="ARBA00022763"/>
    </source>
</evidence>
<dbReference type="SMART" id="SM00534">
    <property type="entry name" value="MUTSac"/>
    <property type="match status" value="1"/>
</dbReference>
<evidence type="ECO:0000256" key="6">
    <source>
        <dbReference type="ARBA" id="ARBA00023125"/>
    </source>
</evidence>
<dbReference type="InterPro" id="IPR007861">
    <property type="entry name" value="DNA_mismatch_repair_MutS_clamp"/>
</dbReference>
<evidence type="ECO:0000313" key="12">
    <source>
        <dbReference type="EMBL" id="OQX33413.1"/>
    </source>
</evidence>
<evidence type="ECO:0000256" key="3">
    <source>
        <dbReference type="ARBA" id="ARBA00022741"/>
    </source>
</evidence>
<dbReference type="Pfam" id="PF00488">
    <property type="entry name" value="MutS_V"/>
    <property type="match status" value="1"/>
</dbReference>
<feature type="domain" description="DNA mismatch repair proteins mutS family" evidence="11">
    <location>
        <begin position="338"/>
        <end position="354"/>
    </location>
</feature>
<reference evidence="12" key="1">
    <citation type="submission" date="2017-02" db="EMBL/GenBank/DDBJ databases">
        <title>Novel co-symbiosis in the unique lucinid bivalve Phacoides pectinatus.</title>
        <authorList>
            <person name="Lim S.J."/>
            <person name="Davis B.G."/>
            <person name="Gill D.E."/>
            <person name="Engel A.S."/>
            <person name="Anderson L.C."/>
            <person name="Campbell B.J."/>
        </authorList>
    </citation>
    <scope>NUCLEOTIDE SEQUENCE [LARGE SCALE GENOMIC DNA]</scope>
    <source>
        <strain evidence="12">LUC13016_P6</strain>
    </source>
</reference>
<feature type="compositionally biased region" description="Basic and acidic residues" evidence="10">
    <location>
        <begin position="446"/>
        <end position="455"/>
    </location>
</feature>
<dbReference type="Gene3D" id="3.40.50.300">
    <property type="entry name" value="P-loop containing nucleotide triphosphate hydrolases"/>
    <property type="match status" value="1"/>
</dbReference>
<dbReference type="FunFam" id="1.10.1420.10:FF:000002">
    <property type="entry name" value="DNA mismatch repair protein MutS"/>
    <property type="match status" value="1"/>
</dbReference>
<dbReference type="InterPro" id="IPR000432">
    <property type="entry name" value="DNA_mismatch_repair_MutS_C"/>
</dbReference>
<evidence type="ECO:0000256" key="8">
    <source>
        <dbReference type="ARBA" id="ARBA00024647"/>
    </source>
</evidence>